<dbReference type="PANTHER" id="PTHR30007">
    <property type="entry name" value="PHP DOMAIN PROTEIN"/>
    <property type="match status" value="1"/>
</dbReference>
<sequence length="130" mass="13789">MLSSISPGPAAQWRALPDRFPPVSTVQRCFYAWRDNGLLKTINFHLVAEARLTLGREASPSASVIDSQSAKATDVPVCVATKPAGRSKAASAISSLIPRGHLVGLTVHTADIQDRDGAVGVIASIRQLYP</sequence>
<protein>
    <recommendedName>
        <fullName evidence="3">Transposase</fullName>
    </recommendedName>
</protein>
<dbReference type="EMBL" id="CAUM01000153">
    <property type="protein sequence ID" value="CCV09067.1"/>
    <property type="molecule type" value="Genomic_DNA"/>
</dbReference>
<dbReference type="eggNOG" id="COG3293">
    <property type="taxonomic scope" value="Bacteria"/>
</dbReference>
<evidence type="ECO:0000313" key="1">
    <source>
        <dbReference type="EMBL" id="CCV09067.1"/>
    </source>
</evidence>
<proteinExistence type="predicted"/>
<evidence type="ECO:0000313" key="2">
    <source>
        <dbReference type="Proteomes" id="UP000012062"/>
    </source>
</evidence>
<reference evidence="1 2" key="1">
    <citation type="submission" date="2013-02" db="EMBL/GenBank/DDBJ databases">
        <authorList>
            <person name="Genoscope - CEA"/>
        </authorList>
    </citation>
    <scope>NUCLEOTIDE SEQUENCE [LARGE SCALE GENOMIC DNA]</scope>
    <source>
        <strain evidence="1 2">STM 2683</strain>
    </source>
</reference>
<name>M5EXY6_9HYPH</name>
<gene>
    <name evidence="1" type="ORF">MESS2_820007</name>
</gene>
<keyword evidence="2" id="KW-1185">Reference proteome</keyword>
<dbReference type="STRING" id="1297569.MESS2_820007"/>
<comment type="caution">
    <text evidence="1">The sequence shown here is derived from an EMBL/GenBank/DDBJ whole genome shotgun (WGS) entry which is preliminary data.</text>
</comment>
<dbReference type="AlphaFoldDB" id="M5EXY6"/>
<dbReference type="OrthoDB" id="9798237at2"/>
<evidence type="ECO:0008006" key="3">
    <source>
        <dbReference type="Google" id="ProtNLM"/>
    </source>
</evidence>
<organism evidence="1 2">
    <name type="scientific">Mesorhizobium metallidurans STM 2683</name>
    <dbReference type="NCBI Taxonomy" id="1297569"/>
    <lineage>
        <taxon>Bacteria</taxon>
        <taxon>Pseudomonadati</taxon>
        <taxon>Pseudomonadota</taxon>
        <taxon>Alphaproteobacteria</taxon>
        <taxon>Hyphomicrobiales</taxon>
        <taxon>Phyllobacteriaceae</taxon>
        <taxon>Mesorhizobium</taxon>
    </lineage>
</organism>
<accession>M5EXY6</accession>
<dbReference type="PANTHER" id="PTHR30007:SF0">
    <property type="entry name" value="TRANSPOSASE"/>
    <property type="match status" value="1"/>
</dbReference>
<dbReference type="Proteomes" id="UP000012062">
    <property type="component" value="Unassembled WGS sequence"/>
</dbReference>